<evidence type="ECO:0000256" key="1">
    <source>
        <dbReference type="SAM" id="MobiDB-lite"/>
    </source>
</evidence>
<reference evidence="2" key="1">
    <citation type="submission" date="2022-01" db="EMBL/GenBank/DDBJ databases">
        <title>Genome Sequence Resource for Two Populations of Ditylenchus destructor, the Migratory Endoparasitic Phytonematode.</title>
        <authorList>
            <person name="Zhang H."/>
            <person name="Lin R."/>
            <person name="Xie B."/>
        </authorList>
    </citation>
    <scope>NUCLEOTIDE SEQUENCE</scope>
    <source>
        <strain evidence="2">BazhouSP</strain>
    </source>
</reference>
<dbReference type="Proteomes" id="UP001201812">
    <property type="component" value="Unassembled WGS sequence"/>
</dbReference>
<feature type="region of interest" description="Disordered" evidence="1">
    <location>
        <begin position="166"/>
        <end position="260"/>
    </location>
</feature>
<evidence type="ECO:0000313" key="3">
    <source>
        <dbReference type="Proteomes" id="UP001201812"/>
    </source>
</evidence>
<comment type="caution">
    <text evidence="2">The sequence shown here is derived from an EMBL/GenBank/DDBJ whole genome shotgun (WGS) entry which is preliminary data.</text>
</comment>
<feature type="region of interest" description="Disordered" evidence="1">
    <location>
        <begin position="37"/>
        <end position="57"/>
    </location>
</feature>
<dbReference type="AlphaFoldDB" id="A0AAD4NBI6"/>
<accession>A0AAD4NBI6</accession>
<feature type="region of interest" description="Disordered" evidence="1">
    <location>
        <begin position="460"/>
        <end position="491"/>
    </location>
</feature>
<dbReference type="EMBL" id="JAKKPZ010000007">
    <property type="protein sequence ID" value="KAI1718875.1"/>
    <property type="molecule type" value="Genomic_DNA"/>
</dbReference>
<organism evidence="2 3">
    <name type="scientific">Ditylenchus destructor</name>
    <dbReference type="NCBI Taxonomy" id="166010"/>
    <lineage>
        <taxon>Eukaryota</taxon>
        <taxon>Metazoa</taxon>
        <taxon>Ecdysozoa</taxon>
        <taxon>Nematoda</taxon>
        <taxon>Chromadorea</taxon>
        <taxon>Rhabditida</taxon>
        <taxon>Tylenchina</taxon>
        <taxon>Tylenchomorpha</taxon>
        <taxon>Sphaerularioidea</taxon>
        <taxon>Anguinidae</taxon>
        <taxon>Anguininae</taxon>
        <taxon>Ditylenchus</taxon>
    </lineage>
</organism>
<proteinExistence type="predicted"/>
<feature type="compositionally biased region" description="Low complexity" evidence="1">
    <location>
        <begin position="480"/>
        <end position="491"/>
    </location>
</feature>
<evidence type="ECO:0000313" key="2">
    <source>
        <dbReference type="EMBL" id="KAI1718875.1"/>
    </source>
</evidence>
<gene>
    <name evidence="2" type="ORF">DdX_05986</name>
</gene>
<name>A0AAD4NBI6_9BILA</name>
<feature type="compositionally biased region" description="Gly residues" evidence="1">
    <location>
        <begin position="240"/>
        <end position="260"/>
    </location>
</feature>
<protein>
    <submittedName>
        <fullName evidence="2">Uncharacterized protein</fullName>
    </submittedName>
</protein>
<feature type="compositionally biased region" description="Low complexity" evidence="1">
    <location>
        <begin position="37"/>
        <end position="54"/>
    </location>
</feature>
<feature type="region of interest" description="Disordered" evidence="1">
    <location>
        <begin position="274"/>
        <end position="349"/>
    </location>
</feature>
<sequence>MQYNGGNGGNGAPRIPPNIANNWMIVQEDPSSSHVTSVVLHTPSSPSDIADSPPVRGRRESLNFFGSQSRKDSSMSYTPMVRSSSSRMDYLGMSPPASLMTRRRSMRATMLEMETGELVLPPRKPSILHQTAPMASIIFPGPIAAAVAIAAPKKYTPLRIDLMAGNAQPPMGSRLKNERDTGKSDVGASEPPDPSDVLAAVIGGIDDNAGGNEAFSPLNEQASSSSGSNESGEDKSKQGPFGGFRGPNGGHLGHGPVMGSGGAIQFWEKLRKWRQNGGSGGREPLGSPHGIRSPFEQSSDSSADDEENPLFSQFGDGIFGSGRAGNGFRPHGQHGMGGQFESGSLNQGPHILPAGFGDFGQHGHNGHHIGAGQLQKNWWMPNDPFDSVGGGFNTGFGGGFPQMNPFGEQQTFGHNLWAGMGGMPMGGARLSPYGAQMPYPGMPVQSSFGMPLPYGYRFHKDGSQPRRHGHEGLSGGATDGFRQGQAQFAAQ</sequence>
<keyword evidence="3" id="KW-1185">Reference proteome</keyword>